<keyword evidence="3 8" id="KW-0479">Metal-binding</keyword>
<keyword evidence="4 8" id="KW-0378">Hydrolase</keyword>
<evidence type="ECO:0000256" key="2">
    <source>
        <dbReference type="ARBA" id="ARBA00022605"/>
    </source>
</evidence>
<evidence type="ECO:0000256" key="8">
    <source>
        <dbReference type="HAMAP-Rule" id="MF_01120"/>
    </source>
</evidence>
<organism evidence="9 10">
    <name type="scientific">Deinococcus terrestris</name>
    <dbReference type="NCBI Taxonomy" id="2651870"/>
    <lineage>
        <taxon>Bacteria</taxon>
        <taxon>Thermotogati</taxon>
        <taxon>Deinococcota</taxon>
        <taxon>Deinococci</taxon>
        <taxon>Deinococcales</taxon>
        <taxon>Deinococcaceae</taxon>
        <taxon>Deinococcus</taxon>
    </lineage>
</organism>
<comment type="similarity">
    <text evidence="8">Belongs to the peptidase M20A family. LysK subfamily.</text>
</comment>
<dbReference type="RefSeq" id="WP_322618615.1">
    <property type="nucleotide sequence ID" value="NZ_WBSL01000002.1"/>
</dbReference>
<comment type="catalytic activity">
    <reaction evidence="8">
        <text>[amino-group carrier protein]-C-terminal-gamma-(L-lysyl)-L-glutamate + H2O = [amino-group carrier protein]-C-terminal-L-glutamate + L-lysine</text>
        <dbReference type="Rhea" id="RHEA:48684"/>
        <dbReference type="Rhea" id="RHEA-COMP:9693"/>
        <dbReference type="Rhea" id="RHEA-COMP:9715"/>
        <dbReference type="ChEBI" id="CHEBI:15377"/>
        <dbReference type="ChEBI" id="CHEBI:32551"/>
        <dbReference type="ChEBI" id="CHEBI:78525"/>
        <dbReference type="ChEBI" id="CHEBI:78526"/>
        <dbReference type="EC" id="3.5.1.130"/>
    </reaction>
</comment>
<feature type="binding site" evidence="8">
    <location>
        <position position="150"/>
    </location>
    <ligand>
        <name>Zn(2+)</name>
        <dbReference type="ChEBI" id="CHEBI:29105"/>
        <label>1</label>
    </ligand>
</feature>
<accession>A0A7X1NV97</accession>
<dbReference type="Gene3D" id="3.40.630.10">
    <property type="entry name" value="Zn peptidases"/>
    <property type="match status" value="2"/>
</dbReference>
<keyword evidence="2 8" id="KW-0028">Amino-acid biosynthesis</keyword>
<dbReference type="NCBIfam" id="NF003367">
    <property type="entry name" value="PRK04443.1"/>
    <property type="match status" value="1"/>
</dbReference>
<dbReference type="AlphaFoldDB" id="A0A7X1NV97"/>
<comment type="pathway">
    <text evidence="8">Amino-acid biosynthesis; L-lysine biosynthesis via AAA pathway; L-lysine from L-alpha-aminoadipate (Thermus route): step 5/5.</text>
</comment>
<reference evidence="9 10" key="1">
    <citation type="submission" date="2019-10" db="EMBL/GenBank/DDBJ databases">
        <title>Deinococcus sp. isolated from soil.</title>
        <authorList>
            <person name="Li Y."/>
            <person name="Wang J."/>
        </authorList>
    </citation>
    <scope>NUCLEOTIDE SEQUENCE [LARGE SCALE GENOMIC DNA]</scope>
    <source>
        <strain evidence="9 10">SDU3-2</strain>
    </source>
</reference>
<dbReference type="GO" id="GO:0008270">
    <property type="term" value="F:zinc ion binding"/>
    <property type="evidence" value="ECO:0007669"/>
    <property type="project" value="UniProtKB-UniRule"/>
</dbReference>
<keyword evidence="6 8" id="KW-0457">Lysine biosynthesis</keyword>
<dbReference type="InterPro" id="IPR010175">
    <property type="entry name" value="LysK"/>
</dbReference>
<dbReference type="NCBIfam" id="TIGR01902">
    <property type="entry name" value="dapE-lys-deAc"/>
    <property type="match status" value="1"/>
</dbReference>
<dbReference type="GO" id="GO:0016811">
    <property type="term" value="F:hydrolase activity, acting on carbon-nitrogen (but not peptide) bonds, in linear amides"/>
    <property type="evidence" value="ECO:0007669"/>
    <property type="project" value="UniProtKB-UniRule"/>
</dbReference>
<evidence type="ECO:0000256" key="7">
    <source>
        <dbReference type="ARBA" id="ARBA00023285"/>
    </source>
</evidence>
<name>A0A7X1NV97_9DEIO</name>
<keyword evidence="1 8" id="KW-0963">Cytoplasm</keyword>
<protein>
    <recommendedName>
        <fullName evidence="8">[LysW]-lysine hydrolase</fullName>
        <ecNumber evidence="8">3.5.1.130</ecNumber>
    </recommendedName>
</protein>
<comment type="cofactor">
    <cofactor evidence="8">
        <name>Zn(2+)</name>
        <dbReference type="ChEBI" id="CHEBI:29105"/>
    </cofactor>
    <cofactor evidence="8">
        <name>Co(2+)</name>
        <dbReference type="ChEBI" id="CHEBI:48828"/>
    </cofactor>
    <text evidence="8">Binds 2 Zn(2+) or Co(2+) ions per subunit.</text>
</comment>
<dbReference type="PANTHER" id="PTHR43808:SF28">
    <property type="entry name" value="[LYSW]-LYSINE_[LYSW]-ORNITHINE HYDROLASE"/>
    <property type="match status" value="1"/>
</dbReference>
<dbReference type="GO" id="GO:0019878">
    <property type="term" value="P:lysine biosynthetic process via aminoadipic acid"/>
    <property type="evidence" value="ECO:0007669"/>
    <property type="project" value="UniProtKB-UniRule"/>
</dbReference>
<keyword evidence="5 8" id="KW-0862">Zinc</keyword>
<dbReference type="Proteomes" id="UP000484842">
    <property type="component" value="Unassembled WGS sequence"/>
</dbReference>
<feature type="binding site" evidence="8">
    <location>
        <position position="331"/>
    </location>
    <ligand>
        <name>Zn(2+)</name>
        <dbReference type="ChEBI" id="CHEBI:29105"/>
        <label>2</label>
    </ligand>
</feature>
<dbReference type="PANTHER" id="PTHR43808">
    <property type="entry name" value="ACETYLORNITHINE DEACETYLASE"/>
    <property type="match status" value="1"/>
</dbReference>
<dbReference type="SUPFAM" id="SSF53187">
    <property type="entry name" value="Zn-dependent exopeptidases"/>
    <property type="match status" value="1"/>
</dbReference>
<feature type="binding site" evidence="8">
    <location>
        <position position="69"/>
    </location>
    <ligand>
        <name>Zn(2+)</name>
        <dbReference type="ChEBI" id="CHEBI:29105"/>
        <label>1</label>
    </ligand>
</feature>
<dbReference type="InterPro" id="IPR002933">
    <property type="entry name" value="Peptidase_M20"/>
</dbReference>
<evidence type="ECO:0000256" key="4">
    <source>
        <dbReference type="ARBA" id="ARBA00022801"/>
    </source>
</evidence>
<comment type="caution">
    <text evidence="9">The sequence shown here is derived from an EMBL/GenBank/DDBJ whole genome shotgun (WGS) entry which is preliminary data.</text>
</comment>
<dbReference type="EMBL" id="WBSL01000002">
    <property type="protein sequence ID" value="MPY66437.1"/>
    <property type="molecule type" value="Genomic_DNA"/>
</dbReference>
<comment type="function">
    <text evidence="8">Catalyzes the release of L-lysine from [LysW]-gamma-L-lysine.</text>
</comment>
<evidence type="ECO:0000256" key="5">
    <source>
        <dbReference type="ARBA" id="ARBA00022833"/>
    </source>
</evidence>
<feature type="binding site" evidence="8">
    <location>
        <position position="127"/>
    </location>
    <ligand>
        <name>Zn(2+)</name>
        <dbReference type="ChEBI" id="CHEBI:29105"/>
        <label>2</label>
    </ligand>
</feature>
<dbReference type="GO" id="GO:0050897">
    <property type="term" value="F:cobalt ion binding"/>
    <property type="evidence" value="ECO:0007669"/>
    <property type="project" value="UniProtKB-UniRule"/>
</dbReference>
<dbReference type="UniPathway" id="UPA00033">
    <property type="reaction ID" value="UER00039"/>
</dbReference>
<dbReference type="InterPro" id="IPR050072">
    <property type="entry name" value="Peptidase_M20A"/>
</dbReference>
<gene>
    <name evidence="8" type="primary">lysK</name>
    <name evidence="9" type="ORF">F8S09_06970</name>
</gene>
<feature type="active site" evidence="8">
    <location>
        <position position="71"/>
    </location>
</feature>
<keyword evidence="10" id="KW-1185">Reference proteome</keyword>
<evidence type="ECO:0000313" key="10">
    <source>
        <dbReference type="Proteomes" id="UP000484842"/>
    </source>
</evidence>
<evidence type="ECO:0000256" key="1">
    <source>
        <dbReference type="ARBA" id="ARBA00022490"/>
    </source>
</evidence>
<proteinExistence type="inferred from homology"/>
<feature type="binding site" evidence="8">
    <location>
        <position position="93"/>
    </location>
    <ligand>
        <name>Zn(2+)</name>
        <dbReference type="ChEBI" id="CHEBI:29105"/>
        <label>1</label>
    </ligand>
</feature>
<evidence type="ECO:0000256" key="6">
    <source>
        <dbReference type="ARBA" id="ARBA00023154"/>
    </source>
</evidence>
<dbReference type="HAMAP" id="MF_01120">
    <property type="entry name" value="LysK"/>
    <property type="match status" value="1"/>
</dbReference>
<keyword evidence="7 8" id="KW-0170">Cobalt</keyword>
<dbReference type="EC" id="3.5.1.130" evidence="8"/>
<comment type="subcellular location">
    <subcellularLocation>
        <location evidence="8">Cytoplasm</location>
    </subcellularLocation>
</comment>
<evidence type="ECO:0000256" key="3">
    <source>
        <dbReference type="ARBA" id="ARBA00022723"/>
    </source>
</evidence>
<feature type="binding site" evidence="8">
    <location>
        <position position="93"/>
    </location>
    <ligand>
        <name>Zn(2+)</name>
        <dbReference type="ChEBI" id="CHEBI:29105"/>
        <label>2</label>
    </ligand>
</feature>
<dbReference type="Pfam" id="PF01546">
    <property type="entry name" value="Peptidase_M20"/>
    <property type="match status" value="1"/>
</dbReference>
<evidence type="ECO:0000313" key="9">
    <source>
        <dbReference type="EMBL" id="MPY66437.1"/>
    </source>
</evidence>
<dbReference type="GO" id="GO:0005737">
    <property type="term" value="C:cytoplasm"/>
    <property type="evidence" value="ECO:0007669"/>
    <property type="project" value="UniProtKB-SubCell"/>
</dbReference>
<feature type="active site" description="Proton acceptor" evidence="8">
    <location>
        <position position="126"/>
    </location>
</feature>
<sequence>MTLAPVLTAEEALVHGLVAIPSLSGQEGDAVGWLVERMTELGLTSSTDGAGNAVGVLGHGSPQTVLLGHIDTVPGDLPVRVEDGVLHGRGAVDAKGALAAFVSAAARLARRDDVRGQVVVVGCVEEEASSSKGAHHALAEYAPDFCIVGEPSDWRRVTLGYKGSLRLRARLAVPCGHSAHQRRTAAETMVAFWRRVEGWASDLTGHEPRVFDQLQPTLLHLNTASDGRTETSVAELHLRLPPAHPPGPVLEGLRGLAADLPALTLEVLGQCPAFQTDRTSPLVRTFTRAIRAQGEQPGLVLKTGTADLNVVGPVWGCPVVAYGPGDAALDHTPHERLCLAEYGRAVDVLESVLAELHR</sequence>